<dbReference type="OrthoDB" id="9808943at2"/>
<dbReference type="InterPro" id="IPR001638">
    <property type="entry name" value="Solute-binding_3/MltF_N"/>
</dbReference>
<feature type="domain" description="Solute-binding protein family 3/N-terminal" evidence="4">
    <location>
        <begin position="27"/>
        <end position="254"/>
    </location>
</feature>
<dbReference type="AlphaFoldDB" id="A0A448E0Y0"/>
<dbReference type="InterPro" id="IPR035959">
    <property type="entry name" value="RutC-like_sf"/>
</dbReference>
<evidence type="ECO:0000259" key="4">
    <source>
        <dbReference type="SMART" id="SM00062"/>
    </source>
</evidence>
<evidence type="ECO:0000256" key="3">
    <source>
        <dbReference type="SAM" id="SignalP"/>
    </source>
</evidence>
<evidence type="ECO:0000256" key="1">
    <source>
        <dbReference type="ARBA" id="ARBA00010333"/>
    </source>
</evidence>
<dbReference type="Pfam" id="PF00497">
    <property type="entry name" value="SBP_bac_3"/>
    <property type="match status" value="1"/>
</dbReference>
<evidence type="ECO:0000256" key="2">
    <source>
        <dbReference type="ARBA" id="ARBA00022729"/>
    </source>
</evidence>
<dbReference type="Gene3D" id="3.40.190.10">
    <property type="entry name" value="Periplasmic binding protein-like II"/>
    <property type="match status" value="2"/>
</dbReference>
<evidence type="ECO:0000313" key="6">
    <source>
        <dbReference type="Proteomes" id="UP000281909"/>
    </source>
</evidence>
<dbReference type="RefSeq" id="WP_126368227.1">
    <property type="nucleotide sequence ID" value="NZ_LR134318.1"/>
</dbReference>
<gene>
    <name evidence="5" type="primary">hisJ</name>
    <name evidence="5" type="ORF">NCTC9428_04405</name>
</gene>
<dbReference type="Pfam" id="PF01042">
    <property type="entry name" value="Ribonuc_L-PSP"/>
    <property type="match status" value="1"/>
</dbReference>
<sequence length="383" mass="41695">MSLAKILSALSLLALTTGCVSSVVEPTLRFGVEPLVPPFESRNDKGELVGLNIELGNALCAELQKRCVWVDQDYATNVEALEARRFDVIMPMTATPARRERIDFTDNLYPLSSQLVARKGTNLQPDAQSLKGKRIGVLAGTSREAFAKARWAKSGVMIRSFQFNDQLIAALQSGEIDATLQDSIEITYALLSQPQGGAFGFAGPALKDPMLGTGVAMALRKTDSKLRDELNAALGRLRQRGEYQTITERYLPRAINDPLHYQASAEDLPFSDSVRVGDTIYLSGVLGLEANGELVKGGIRPQMVQVMENLRSALDRSGSSLSHVAKCTVILTDVKDFAGMNAEYRRYFPTDRLPARTTFAGKQLVVPGAKVELECLAVAAARD</sequence>
<feature type="signal peptide" evidence="3">
    <location>
        <begin position="1"/>
        <end position="22"/>
    </location>
</feature>
<dbReference type="SMART" id="SM00062">
    <property type="entry name" value="PBPb"/>
    <property type="match status" value="1"/>
</dbReference>
<protein>
    <submittedName>
        <fullName evidence="5">Amino acid ABC transporter, periplasmic amino acid-binding protein</fullName>
    </submittedName>
</protein>
<dbReference type="InterPro" id="IPR006175">
    <property type="entry name" value="YjgF/YER057c/UK114"/>
</dbReference>
<dbReference type="SUPFAM" id="SSF55298">
    <property type="entry name" value="YjgF-like"/>
    <property type="match status" value="1"/>
</dbReference>
<dbReference type="PANTHER" id="PTHR35936">
    <property type="entry name" value="MEMBRANE-BOUND LYTIC MUREIN TRANSGLYCOSYLASE F"/>
    <property type="match status" value="1"/>
</dbReference>
<keyword evidence="2 3" id="KW-0732">Signal</keyword>
<name>A0A448E0Y0_PSEFL</name>
<organism evidence="5 6">
    <name type="scientific">Pseudomonas fluorescens</name>
    <dbReference type="NCBI Taxonomy" id="294"/>
    <lineage>
        <taxon>Bacteria</taxon>
        <taxon>Pseudomonadati</taxon>
        <taxon>Pseudomonadota</taxon>
        <taxon>Gammaproteobacteria</taxon>
        <taxon>Pseudomonadales</taxon>
        <taxon>Pseudomonadaceae</taxon>
        <taxon>Pseudomonas</taxon>
    </lineage>
</organism>
<accession>A0A448E0Y0</accession>
<proteinExistence type="inferred from homology"/>
<reference evidence="5 6" key="1">
    <citation type="submission" date="2018-12" db="EMBL/GenBank/DDBJ databases">
        <authorList>
            <consortium name="Pathogen Informatics"/>
        </authorList>
    </citation>
    <scope>NUCLEOTIDE SEQUENCE [LARGE SCALE GENOMIC DNA]</scope>
    <source>
        <strain evidence="5 6">NCTC9428</strain>
    </source>
</reference>
<dbReference type="Gene3D" id="3.30.1330.40">
    <property type="entry name" value="RutC-like"/>
    <property type="match status" value="1"/>
</dbReference>
<dbReference type="CDD" id="cd00448">
    <property type="entry name" value="YjgF_YER057c_UK114_family"/>
    <property type="match status" value="1"/>
</dbReference>
<dbReference type="SUPFAM" id="SSF53850">
    <property type="entry name" value="Periplasmic binding protein-like II"/>
    <property type="match status" value="1"/>
</dbReference>
<dbReference type="PANTHER" id="PTHR35936:SF13">
    <property type="entry name" value="HISTIDINE-BINDING PERIPLASMIC PROTEIN"/>
    <property type="match status" value="1"/>
</dbReference>
<feature type="chain" id="PRO_5019369715" evidence="3">
    <location>
        <begin position="23"/>
        <end position="383"/>
    </location>
</feature>
<dbReference type="PROSITE" id="PS51257">
    <property type="entry name" value="PROKAR_LIPOPROTEIN"/>
    <property type="match status" value="1"/>
</dbReference>
<evidence type="ECO:0000313" key="5">
    <source>
        <dbReference type="EMBL" id="VEF12743.1"/>
    </source>
</evidence>
<comment type="similarity">
    <text evidence="1">Belongs to the bacterial solute-binding protein 3 family.</text>
</comment>
<dbReference type="EMBL" id="LR134318">
    <property type="protein sequence ID" value="VEF12743.1"/>
    <property type="molecule type" value="Genomic_DNA"/>
</dbReference>
<dbReference type="Proteomes" id="UP000281909">
    <property type="component" value="Chromosome"/>
</dbReference>